<feature type="region of interest" description="Disordered" evidence="1">
    <location>
        <begin position="115"/>
        <end position="165"/>
    </location>
</feature>
<protein>
    <submittedName>
        <fullName evidence="2">VPS10 domain-containing receptor SorCS1-like</fullName>
    </submittedName>
</protein>
<feature type="region of interest" description="Disordered" evidence="1">
    <location>
        <begin position="1"/>
        <end position="33"/>
    </location>
</feature>
<evidence type="ECO:0000313" key="3">
    <source>
        <dbReference type="Proteomes" id="UP001059041"/>
    </source>
</evidence>
<organism evidence="2 3">
    <name type="scientific">Triplophysa rosa</name>
    <name type="common">Cave loach</name>
    <dbReference type="NCBI Taxonomy" id="992332"/>
    <lineage>
        <taxon>Eukaryota</taxon>
        <taxon>Metazoa</taxon>
        <taxon>Chordata</taxon>
        <taxon>Craniata</taxon>
        <taxon>Vertebrata</taxon>
        <taxon>Euteleostomi</taxon>
        <taxon>Actinopterygii</taxon>
        <taxon>Neopterygii</taxon>
        <taxon>Teleostei</taxon>
        <taxon>Ostariophysi</taxon>
        <taxon>Cypriniformes</taxon>
        <taxon>Nemacheilidae</taxon>
        <taxon>Triplophysa</taxon>
    </lineage>
</organism>
<gene>
    <name evidence="2" type="ORF">IRJ41_013987</name>
</gene>
<evidence type="ECO:0000256" key="1">
    <source>
        <dbReference type="SAM" id="MobiDB-lite"/>
    </source>
</evidence>
<accession>A0A9W8C8Z1</accession>
<feature type="compositionally biased region" description="Basic and acidic residues" evidence="1">
    <location>
        <begin position="120"/>
        <end position="131"/>
    </location>
</feature>
<dbReference type="AlphaFoldDB" id="A0A9W8C8Z1"/>
<reference evidence="2" key="1">
    <citation type="submission" date="2021-02" db="EMBL/GenBank/DDBJ databases">
        <title>Comparative genomics reveals that relaxation of natural selection precedes convergent phenotypic evolution of cavefish.</title>
        <authorList>
            <person name="Peng Z."/>
        </authorList>
    </citation>
    <scope>NUCLEOTIDE SEQUENCE</scope>
    <source>
        <tissue evidence="2">Muscle</tissue>
    </source>
</reference>
<dbReference type="Proteomes" id="UP001059041">
    <property type="component" value="Linkage Group LG4"/>
</dbReference>
<keyword evidence="3" id="KW-1185">Reference proteome</keyword>
<feature type="compositionally biased region" description="Basic and acidic residues" evidence="1">
    <location>
        <begin position="139"/>
        <end position="165"/>
    </location>
</feature>
<sequence length="214" mass="23470">MQLSDAGNVYMRNPSDTGKYSRQDQKKPKLPTVLYPNGVLGGRAAGDFPGLVEKLEKDANAAGLNSRALMENLTESGLDEEMFSDEYLESESEFEPGEKQNDAARMRIKRSVPEFMESARSGEARSEEQRKSPGLRMDGPAKRTEVRWNRDDDGKVSDSRPDEPRVVSSTFALAGDSAHNHAVVYWSGKNSSVVGWSLLCLSLADLGARQPSAA</sequence>
<keyword evidence="2" id="KW-0675">Receptor</keyword>
<proteinExistence type="predicted"/>
<name>A0A9W8C8Z1_TRIRA</name>
<dbReference type="EMBL" id="JAFHDT010000004">
    <property type="protein sequence ID" value="KAI7811390.1"/>
    <property type="molecule type" value="Genomic_DNA"/>
</dbReference>
<evidence type="ECO:0000313" key="2">
    <source>
        <dbReference type="EMBL" id="KAI7811390.1"/>
    </source>
</evidence>
<comment type="caution">
    <text evidence="2">The sequence shown here is derived from an EMBL/GenBank/DDBJ whole genome shotgun (WGS) entry which is preliminary data.</text>
</comment>